<dbReference type="Pfam" id="PF11736">
    <property type="entry name" value="DUF3299"/>
    <property type="match status" value="1"/>
</dbReference>
<dbReference type="Gene3D" id="2.40.50.870">
    <property type="entry name" value="Protein of unknown function (DUF3299)"/>
    <property type="match status" value="1"/>
</dbReference>
<reference evidence="1 2" key="1">
    <citation type="journal article" date="2015" name="Stand. Genomic Sci.">
        <title>Genomic Encyclopedia of Bacterial and Archaeal Type Strains, Phase III: the genomes of soil and plant-associated and newly described type strains.</title>
        <authorList>
            <person name="Whitman W.B."/>
            <person name="Woyke T."/>
            <person name="Klenk H.P."/>
            <person name="Zhou Y."/>
            <person name="Lilburn T.G."/>
            <person name="Beck B.J."/>
            <person name="De Vos P."/>
            <person name="Vandamme P."/>
            <person name="Eisen J.A."/>
            <person name="Garrity G."/>
            <person name="Hugenholtz P."/>
            <person name="Kyrpides N.C."/>
        </authorList>
    </citation>
    <scope>NUCLEOTIDE SEQUENCE [LARGE SCALE GENOMIC DNA]</scope>
    <source>
        <strain evidence="1 2">ASC-9842</strain>
    </source>
</reference>
<dbReference type="Proteomes" id="UP000291078">
    <property type="component" value="Unassembled WGS sequence"/>
</dbReference>
<dbReference type="EMBL" id="SGXM01000002">
    <property type="protein sequence ID" value="RZT39405.1"/>
    <property type="molecule type" value="Genomic_DNA"/>
</dbReference>
<evidence type="ECO:0000313" key="2">
    <source>
        <dbReference type="Proteomes" id="UP000291078"/>
    </source>
</evidence>
<evidence type="ECO:0008006" key="3">
    <source>
        <dbReference type="Google" id="ProtNLM"/>
    </source>
</evidence>
<accession>A0A4Q7RZW8</accession>
<dbReference type="AlphaFoldDB" id="A0A4Q7RZW8"/>
<gene>
    <name evidence="1" type="ORF">EV147_2600</name>
</gene>
<dbReference type="InterPro" id="IPR021727">
    <property type="entry name" value="DUF3299"/>
</dbReference>
<protein>
    <recommendedName>
        <fullName evidence="3">DUF3299 domain-containing protein</fullName>
    </recommendedName>
</protein>
<keyword evidence="2" id="KW-1185">Reference proteome</keyword>
<sequence>MPRRPAPRRLPRSVRVAAFATAGVLALMAAGQAFLGKPAQKARPQPVAAPATSATLAPLPNIETVAWEMLRPKDWDPMKPFQGLDIATLEDDDPRAQRALEEARAYWQDAPMNPALDGRAARMTGYVVSLDGEGEAIREFLLVPYFGACIHTPPPPANQVVHVVASQPSRAFRTMDVVTVSGTMRVKASQTMMGDAGYQLGGAVVETVKQPF</sequence>
<dbReference type="RefSeq" id="WP_235844717.1">
    <property type="nucleotide sequence ID" value="NZ_SGXM01000002.1"/>
</dbReference>
<name>A0A4Q7RZW8_9BURK</name>
<proteinExistence type="predicted"/>
<evidence type="ECO:0000313" key="1">
    <source>
        <dbReference type="EMBL" id="RZT39405.1"/>
    </source>
</evidence>
<organism evidence="1 2">
    <name type="scientific">Cupriavidus agavae</name>
    <dbReference type="NCBI Taxonomy" id="1001822"/>
    <lineage>
        <taxon>Bacteria</taxon>
        <taxon>Pseudomonadati</taxon>
        <taxon>Pseudomonadota</taxon>
        <taxon>Betaproteobacteria</taxon>
        <taxon>Burkholderiales</taxon>
        <taxon>Burkholderiaceae</taxon>
        <taxon>Cupriavidus</taxon>
    </lineage>
</organism>
<comment type="caution">
    <text evidence="1">The sequence shown here is derived from an EMBL/GenBank/DDBJ whole genome shotgun (WGS) entry which is preliminary data.</text>
</comment>